<dbReference type="Pfam" id="PF19628">
    <property type="entry name" value="DUF6132"/>
    <property type="match status" value="1"/>
</dbReference>
<accession>A0A656DG35</accession>
<sequence>MIKVNKLKFIFLGIGAIAGYGYYYFIGCKVGTCPITSNPYLSTLYGLLLGLGVYLTFFSGKKKQDN</sequence>
<proteinExistence type="predicted"/>
<reference evidence="1 2" key="1">
    <citation type="submission" date="2015-11" db="EMBL/GenBank/DDBJ databases">
        <authorList>
            <person name="Varghese N."/>
        </authorList>
    </citation>
    <scope>NUCLEOTIDE SEQUENCE [LARGE SCALE GENOMIC DNA]</scope>
    <source>
        <strain evidence="1 2">JGI-24</strain>
    </source>
</reference>
<dbReference type="AlphaFoldDB" id="A0A656DG35"/>
<dbReference type="Proteomes" id="UP000243065">
    <property type="component" value="Unassembled WGS sequence"/>
</dbReference>
<dbReference type="EMBL" id="CZVU01000031">
    <property type="protein sequence ID" value="CUT00826.1"/>
    <property type="molecule type" value="Genomic_DNA"/>
</dbReference>
<keyword evidence="2" id="KW-1185">Reference proteome</keyword>
<name>A0A656DG35_KRYT1</name>
<evidence type="ECO:0000313" key="1">
    <source>
        <dbReference type="EMBL" id="CUT00826.1"/>
    </source>
</evidence>
<dbReference type="InterPro" id="IPR045764">
    <property type="entry name" value="DUF6132"/>
</dbReference>
<evidence type="ECO:0000313" key="2">
    <source>
        <dbReference type="Proteomes" id="UP000243065"/>
    </source>
</evidence>
<gene>
    <name evidence="1" type="ORF">JGI24_00840</name>
</gene>
<organism evidence="1 2">
    <name type="scientific">Kryptobacter tengchongensis</name>
    <dbReference type="NCBI Taxonomy" id="1643429"/>
    <lineage>
        <taxon>Bacteria</taxon>
        <taxon>Pseudomonadati</taxon>
        <taxon>Candidatus Kryptoniota</taxon>
        <taxon>Candidatus Kryptobacter</taxon>
    </lineage>
</organism>
<protein>
    <submittedName>
        <fullName evidence="1">PEP-CTERM protein-sorting domain-containing protein</fullName>
    </submittedName>
</protein>